<accession>A0A1S3H043</accession>
<dbReference type="Proteomes" id="UP000085678">
    <property type="component" value="Unplaced"/>
</dbReference>
<name>A0A1S3H043_LINAN</name>
<reference evidence="3" key="1">
    <citation type="submission" date="2025-08" db="UniProtKB">
        <authorList>
            <consortium name="RefSeq"/>
        </authorList>
    </citation>
    <scope>IDENTIFICATION</scope>
    <source>
        <tissue evidence="3">Gonads</tissue>
    </source>
</reference>
<dbReference type="AlphaFoldDB" id="A0A1S3H043"/>
<keyword evidence="1" id="KW-1133">Transmembrane helix</keyword>
<feature type="transmembrane region" description="Helical" evidence="1">
    <location>
        <begin position="31"/>
        <end position="53"/>
    </location>
</feature>
<proteinExistence type="predicted"/>
<feature type="transmembrane region" description="Helical" evidence="1">
    <location>
        <begin position="59"/>
        <end position="86"/>
    </location>
</feature>
<evidence type="ECO:0000256" key="1">
    <source>
        <dbReference type="SAM" id="Phobius"/>
    </source>
</evidence>
<feature type="transmembrane region" description="Helical" evidence="1">
    <location>
        <begin position="98"/>
        <end position="121"/>
    </location>
</feature>
<dbReference type="KEGG" id="lak:106150986"/>
<keyword evidence="1" id="KW-0812">Transmembrane</keyword>
<evidence type="ECO:0000313" key="3">
    <source>
        <dbReference type="RefSeq" id="XP_013379495.1"/>
    </source>
</evidence>
<dbReference type="OrthoDB" id="5976243at2759"/>
<protein>
    <submittedName>
        <fullName evidence="3">Uncharacterized protein LOC106150986</fullName>
    </submittedName>
</protein>
<gene>
    <name evidence="3" type="primary">LOC106150986</name>
</gene>
<evidence type="ECO:0000313" key="2">
    <source>
        <dbReference type="Proteomes" id="UP000085678"/>
    </source>
</evidence>
<keyword evidence="2" id="KW-1185">Reference proteome</keyword>
<dbReference type="OMA" id="CDFINEI"/>
<sequence>MPSLGYTHSYFFSFPRQLAARTEDHKKLGNVIAHAIANPILVWGFVSLLAHFIPKDIVVALVIAKMLFCLAQDIKCGFIYSVIWGLTVYHQLYILTPVPLLAIIAVIGVGVVISIGVGHWIIEQELPHERNHPAVKSDRLLFKFCGFLNEVFLASFHFPVLLLLRCGLMSKLRQKVNKECFKTQYRYKQIKQMEMK</sequence>
<feature type="transmembrane region" description="Helical" evidence="1">
    <location>
        <begin position="141"/>
        <end position="164"/>
    </location>
</feature>
<dbReference type="InParanoid" id="A0A1S3H043"/>
<dbReference type="GeneID" id="106150986"/>
<keyword evidence="1" id="KW-0472">Membrane</keyword>
<dbReference type="RefSeq" id="XP_013379495.1">
    <property type="nucleotide sequence ID" value="XM_013524041.2"/>
</dbReference>
<organism evidence="2 3">
    <name type="scientific">Lingula anatina</name>
    <name type="common">Brachiopod</name>
    <name type="synonym">Lingula unguis</name>
    <dbReference type="NCBI Taxonomy" id="7574"/>
    <lineage>
        <taxon>Eukaryota</taxon>
        <taxon>Metazoa</taxon>
        <taxon>Spiralia</taxon>
        <taxon>Lophotrochozoa</taxon>
        <taxon>Brachiopoda</taxon>
        <taxon>Linguliformea</taxon>
        <taxon>Lingulata</taxon>
        <taxon>Lingulida</taxon>
        <taxon>Linguloidea</taxon>
        <taxon>Lingulidae</taxon>
        <taxon>Lingula</taxon>
    </lineage>
</organism>